<dbReference type="AlphaFoldDB" id="A0AAE0PAM2"/>
<dbReference type="GO" id="GO:0019748">
    <property type="term" value="P:secondary metabolic process"/>
    <property type="evidence" value="ECO:0007669"/>
    <property type="project" value="TreeGrafter"/>
</dbReference>
<feature type="coiled-coil region" evidence="1">
    <location>
        <begin position="588"/>
        <end position="615"/>
    </location>
</feature>
<evidence type="ECO:0000256" key="1">
    <source>
        <dbReference type="SAM" id="Coils"/>
    </source>
</evidence>
<dbReference type="PROSITE" id="PS00455">
    <property type="entry name" value="AMP_BINDING"/>
    <property type="match status" value="1"/>
</dbReference>
<keyword evidence="2" id="KW-0472">Membrane</keyword>
<feature type="domain" description="AMP-dependent synthetase/ligase" evidence="3">
    <location>
        <begin position="60"/>
        <end position="488"/>
    </location>
</feature>
<sequence length="670" mass="72425">MSPTPATPSSTMKSTKVAYSGAPPGHVPLINTFDWCFSQPFSSVNDYTPQAQVLDKIEDERPIFVDNSSDRKLTFGQIRSDALALASGLLNLGLNPNEITKLPPTPTCPQGPEIAPVVLIQLPNSLAFAPVLLGTLAAGLTATLVSPALTSDEVAWILQNSRPRVIITAKACLSAMREALKKQEPRDRAFFDSVPIYTFDAAKDHYPSVSSSPPSTSSKTQKTQDWKVLLHSSRSTVTPSTLTPSASTPARTAVILWSSGTSGRSKGVLLSHHALNFSGAHLWHDAGDYHSSAGVRQQRWLGYVPFYHVFGLCNIVLLAVMTGSTVFVMPQFSLDGMLAAIPKRKVTYLHMAPPIAVMLAKAPQVEKYAKRNPKTGKNGFSSVVAAVTGGAPLGHEVVVEVYKRCGFRVRLGYGLSETCSTSLQRGTGEKEMMEQAGETGVPHWGVEVMVADMDVPAPGLVDGKTKAAGIDQEGEILIRAPTLLSAYLPVGVFTTPKDKQPDMTVTSEALTVDGWFRTGDVGAINAHGRLRITDRLKELIKVRAYQVAPAELEAVLCSSPSVADAGVVGVYDESEATEWPRAYVVPRKTEALEDKKELEKLAHELRHLVEKKTAKYKWLMGGVVFVKQIPKSPSGKILRRVLKTGGEGTQGVEIQVYQKKKRRAAAVAKL</sequence>
<evidence type="ECO:0000259" key="3">
    <source>
        <dbReference type="Pfam" id="PF00501"/>
    </source>
</evidence>
<dbReference type="InterPro" id="IPR042099">
    <property type="entry name" value="ANL_N_sf"/>
</dbReference>
<keyword evidence="1" id="KW-0175">Coiled coil</keyword>
<dbReference type="GO" id="GO:0016405">
    <property type="term" value="F:CoA-ligase activity"/>
    <property type="evidence" value="ECO:0007669"/>
    <property type="project" value="TreeGrafter"/>
</dbReference>
<dbReference type="Gene3D" id="3.30.300.30">
    <property type="match status" value="1"/>
</dbReference>
<keyword evidence="2" id="KW-1133">Transmembrane helix</keyword>
<evidence type="ECO:0000256" key="2">
    <source>
        <dbReference type="SAM" id="Phobius"/>
    </source>
</evidence>
<reference evidence="5" key="2">
    <citation type="submission" date="2023-07" db="EMBL/GenBank/DDBJ databases">
        <authorList>
            <consortium name="Lawrence Berkeley National Laboratory"/>
            <person name="Haridas S."/>
            <person name="Hensen N."/>
            <person name="Bonometti L."/>
            <person name="Westerberg I."/>
            <person name="Brannstrom I.O."/>
            <person name="Guillou S."/>
            <person name="Cros-Aarteil S."/>
            <person name="Calhoun S."/>
            <person name="Kuo A."/>
            <person name="Mondo S."/>
            <person name="Pangilinan J."/>
            <person name="Riley R."/>
            <person name="LaButti K."/>
            <person name="Andreopoulos B."/>
            <person name="Lipzen A."/>
            <person name="Chen C."/>
            <person name="Yanf M."/>
            <person name="Daum C."/>
            <person name="Ng V."/>
            <person name="Clum A."/>
            <person name="Steindorff A."/>
            <person name="Ohm R."/>
            <person name="Martin F."/>
            <person name="Silar P."/>
            <person name="Natvig D."/>
            <person name="Lalanne C."/>
            <person name="Gautier V."/>
            <person name="Ament-velasquez S.L."/>
            <person name="Kruys A."/>
            <person name="Hutchinson M.I."/>
            <person name="Powell A.J."/>
            <person name="Barry K."/>
            <person name="Miller A.N."/>
            <person name="Grigoriev I.V."/>
            <person name="Debuchy R."/>
            <person name="Gladieux P."/>
            <person name="Thoren M.H."/>
            <person name="Johannesson H."/>
        </authorList>
    </citation>
    <scope>NUCLEOTIDE SEQUENCE</scope>
    <source>
        <strain evidence="5">FGSC 1904</strain>
    </source>
</reference>
<dbReference type="PANTHER" id="PTHR24096:SF295">
    <property type="entry name" value="ACETYL-COA SYNTHETASE-LIKE PROTEIN"/>
    <property type="match status" value="1"/>
</dbReference>
<dbReference type="InterPro" id="IPR000873">
    <property type="entry name" value="AMP-dep_synth/lig_dom"/>
</dbReference>
<evidence type="ECO:0000313" key="6">
    <source>
        <dbReference type="Proteomes" id="UP001281003"/>
    </source>
</evidence>
<dbReference type="InterPro" id="IPR020845">
    <property type="entry name" value="AMP-binding_CS"/>
</dbReference>
<gene>
    <name evidence="5" type="ORF">B0T20DRAFT_417252</name>
</gene>
<comment type="caution">
    <text evidence="5">The sequence shown here is derived from an EMBL/GenBank/DDBJ whole genome shotgun (WGS) entry which is preliminary data.</text>
</comment>
<dbReference type="InterPro" id="IPR045851">
    <property type="entry name" value="AMP-bd_C_sf"/>
</dbReference>
<dbReference type="SUPFAM" id="SSF56801">
    <property type="entry name" value="Acetyl-CoA synthetase-like"/>
    <property type="match status" value="1"/>
</dbReference>
<accession>A0AAE0PAM2</accession>
<evidence type="ECO:0000259" key="4">
    <source>
        <dbReference type="Pfam" id="PF13193"/>
    </source>
</evidence>
<dbReference type="PANTHER" id="PTHR24096">
    <property type="entry name" value="LONG-CHAIN-FATTY-ACID--COA LIGASE"/>
    <property type="match status" value="1"/>
</dbReference>
<keyword evidence="2" id="KW-0812">Transmembrane</keyword>
<proteinExistence type="predicted"/>
<organism evidence="5 6">
    <name type="scientific">Sordaria brevicollis</name>
    <dbReference type="NCBI Taxonomy" id="83679"/>
    <lineage>
        <taxon>Eukaryota</taxon>
        <taxon>Fungi</taxon>
        <taxon>Dikarya</taxon>
        <taxon>Ascomycota</taxon>
        <taxon>Pezizomycotina</taxon>
        <taxon>Sordariomycetes</taxon>
        <taxon>Sordariomycetidae</taxon>
        <taxon>Sordariales</taxon>
        <taxon>Sordariaceae</taxon>
        <taxon>Sordaria</taxon>
    </lineage>
</organism>
<evidence type="ECO:0000313" key="5">
    <source>
        <dbReference type="EMBL" id="KAK3396257.1"/>
    </source>
</evidence>
<feature type="transmembrane region" description="Helical" evidence="2">
    <location>
        <begin position="306"/>
        <end position="328"/>
    </location>
</feature>
<reference evidence="5" key="1">
    <citation type="journal article" date="2023" name="Mol. Phylogenet. Evol.">
        <title>Genome-scale phylogeny and comparative genomics of the fungal order Sordariales.</title>
        <authorList>
            <person name="Hensen N."/>
            <person name="Bonometti L."/>
            <person name="Westerberg I."/>
            <person name="Brannstrom I.O."/>
            <person name="Guillou S."/>
            <person name="Cros-Aarteil S."/>
            <person name="Calhoun S."/>
            <person name="Haridas S."/>
            <person name="Kuo A."/>
            <person name="Mondo S."/>
            <person name="Pangilinan J."/>
            <person name="Riley R."/>
            <person name="LaButti K."/>
            <person name="Andreopoulos B."/>
            <person name="Lipzen A."/>
            <person name="Chen C."/>
            <person name="Yan M."/>
            <person name="Daum C."/>
            <person name="Ng V."/>
            <person name="Clum A."/>
            <person name="Steindorff A."/>
            <person name="Ohm R.A."/>
            <person name="Martin F."/>
            <person name="Silar P."/>
            <person name="Natvig D.O."/>
            <person name="Lalanne C."/>
            <person name="Gautier V."/>
            <person name="Ament-Velasquez S.L."/>
            <person name="Kruys A."/>
            <person name="Hutchinson M.I."/>
            <person name="Powell A.J."/>
            <person name="Barry K."/>
            <person name="Miller A.N."/>
            <person name="Grigoriev I.V."/>
            <person name="Debuchy R."/>
            <person name="Gladieux P."/>
            <person name="Hiltunen Thoren M."/>
            <person name="Johannesson H."/>
        </authorList>
    </citation>
    <scope>NUCLEOTIDE SEQUENCE</scope>
    <source>
        <strain evidence="5">FGSC 1904</strain>
    </source>
</reference>
<dbReference type="Pfam" id="PF00501">
    <property type="entry name" value="AMP-binding"/>
    <property type="match status" value="1"/>
</dbReference>
<dbReference type="EMBL" id="JAUTDP010000009">
    <property type="protein sequence ID" value="KAK3396257.1"/>
    <property type="molecule type" value="Genomic_DNA"/>
</dbReference>
<feature type="domain" description="AMP-binding enzyme C-terminal" evidence="4">
    <location>
        <begin position="551"/>
        <end position="636"/>
    </location>
</feature>
<dbReference type="InterPro" id="IPR025110">
    <property type="entry name" value="AMP-bd_C"/>
</dbReference>
<dbReference type="Proteomes" id="UP001281003">
    <property type="component" value="Unassembled WGS sequence"/>
</dbReference>
<keyword evidence="6" id="KW-1185">Reference proteome</keyword>
<dbReference type="Pfam" id="PF13193">
    <property type="entry name" value="AMP-binding_C"/>
    <property type="match status" value="1"/>
</dbReference>
<dbReference type="Gene3D" id="3.40.50.12780">
    <property type="entry name" value="N-terminal domain of ligase-like"/>
    <property type="match status" value="1"/>
</dbReference>
<name>A0AAE0PAM2_SORBR</name>
<protein>
    <submittedName>
        <fullName evidence="5">Acetyl-CoA synthetase-like protein</fullName>
    </submittedName>
</protein>